<gene>
    <name evidence="1" type="ORF">DPEC_G00319350</name>
</gene>
<dbReference type="EMBL" id="CM055758">
    <property type="protein sequence ID" value="KAJ7988025.1"/>
    <property type="molecule type" value="Genomic_DNA"/>
</dbReference>
<comment type="caution">
    <text evidence="1">The sequence shown here is derived from an EMBL/GenBank/DDBJ whole genome shotgun (WGS) entry which is preliminary data.</text>
</comment>
<evidence type="ECO:0000313" key="1">
    <source>
        <dbReference type="EMBL" id="KAJ7988025.1"/>
    </source>
</evidence>
<reference evidence="1" key="1">
    <citation type="submission" date="2021-05" db="EMBL/GenBank/DDBJ databases">
        <authorList>
            <person name="Pan Q."/>
            <person name="Jouanno E."/>
            <person name="Zahm M."/>
            <person name="Klopp C."/>
            <person name="Cabau C."/>
            <person name="Louis A."/>
            <person name="Berthelot C."/>
            <person name="Parey E."/>
            <person name="Roest Crollius H."/>
            <person name="Montfort J."/>
            <person name="Robinson-Rechavi M."/>
            <person name="Bouchez O."/>
            <person name="Lampietro C."/>
            <person name="Lopez Roques C."/>
            <person name="Donnadieu C."/>
            <person name="Postlethwait J."/>
            <person name="Bobe J."/>
            <person name="Dillon D."/>
            <person name="Chandos A."/>
            <person name="von Hippel F."/>
            <person name="Guiguen Y."/>
        </authorList>
    </citation>
    <scope>NUCLEOTIDE SEQUENCE</scope>
    <source>
        <strain evidence="1">YG-Jan2019</strain>
    </source>
</reference>
<dbReference type="Proteomes" id="UP001157502">
    <property type="component" value="Chromosome 31"/>
</dbReference>
<sequence>MDCSQRLAGRNSKHYRSKRKRSSAHSRLVARTTGESNMWHRRGSSLGFGESVKRGAQTRRPSASRCPGGLALSRGCWEMGNVPYGLSGVKQMLDMKTTYALN</sequence>
<protein>
    <submittedName>
        <fullName evidence="1">Uncharacterized protein</fullName>
    </submittedName>
</protein>
<name>A0ACC2F9R6_DALPE</name>
<keyword evidence="2" id="KW-1185">Reference proteome</keyword>
<organism evidence="1 2">
    <name type="scientific">Dallia pectoralis</name>
    <name type="common">Alaska blackfish</name>
    <dbReference type="NCBI Taxonomy" id="75939"/>
    <lineage>
        <taxon>Eukaryota</taxon>
        <taxon>Metazoa</taxon>
        <taxon>Chordata</taxon>
        <taxon>Craniata</taxon>
        <taxon>Vertebrata</taxon>
        <taxon>Euteleostomi</taxon>
        <taxon>Actinopterygii</taxon>
        <taxon>Neopterygii</taxon>
        <taxon>Teleostei</taxon>
        <taxon>Protacanthopterygii</taxon>
        <taxon>Esociformes</taxon>
        <taxon>Umbridae</taxon>
        <taxon>Dallia</taxon>
    </lineage>
</organism>
<proteinExistence type="predicted"/>
<accession>A0ACC2F9R6</accession>
<evidence type="ECO:0000313" key="2">
    <source>
        <dbReference type="Proteomes" id="UP001157502"/>
    </source>
</evidence>